<evidence type="ECO:0000313" key="2">
    <source>
        <dbReference type="EMBL" id="THH17013.1"/>
    </source>
</evidence>
<keyword evidence="3" id="KW-1185">Reference proteome</keyword>
<evidence type="ECO:0000256" key="1">
    <source>
        <dbReference type="SAM" id="MobiDB-lite"/>
    </source>
</evidence>
<organism evidence="2 3">
    <name type="scientific">Antrodiella citrinella</name>
    <dbReference type="NCBI Taxonomy" id="2447956"/>
    <lineage>
        <taxon>Eukaryota</taxon>
        <taxon>Fungi</taxon>
        <taxon>Dikarya</taxon>
        <taxon>Basidiomycota</taxon>
        <taxon>Agaricomycotina</taxon>
        <taxon>Agaricomycetes</taxon>
        <taxon>Polyporales</taxon>
        <taxon>Steccherinaceae</taxon>
        <taxon>Antrodiella</taxon>
    </lineage>
</organism>
<sequence>MPLQSKVVAFLWYDPPFTAAPHNSLVVVLDKDADGILPRVLIDHRKMWGANLDTSELCIAVFITNAHMFDHVCARLRGGSGDSRGPARQVVELETMSASEEMEFLDVYRNGAYNRLTLKVDRLQTRLSYAYKPTPPADRYLKYPTILCFDFVPSVVLVPGTLDSIDRSPRDRLSAYQNTRPRVSQDNNFASTSGFAGLAHPYDEEVGSEEEYQSSGSGSGIPVTTRFVVDPDGVTTVVNTDDDDD</sequence>
<comment type="caution">
    <text evidence="2">The sequence shown here is derived from an EMBL/GenBank/DDBJ whole genome shotgun (WGS) entry which is preliminary data.</text>
</comment>
<dbReference type="Proteomes" id="UP000308730">
    <property type="component" value="Unassembled WGS sequence"/>
</dbReference>
<feature type="region of interest" description="Disordered" evidence="1">
    <location>
        <begin position="203"/>
        <end position="226"/>
    </location>
</feature>
<proteinExistence type="predicted"/>
<protein>
    <submittedName>
        <fullName evidence="2">Uncharacterized protein</fullName>
    </submittedName>
</protein>
<dbReference type="AlphaFoldDB" id="A0A4V3XFC2"/>
<reference evidence="2 3" key="1">
    <citation type="submission" date="2019-02" db="EMBL/GenBank/DDBJ databases">
        <title>Genome sequencing of the rare red list fungi Antrodiella citrinella (Flaviporus citrinellus).</title>
        <authorList>
            <person name="Buettner E."/>
            <person name="Kellner H."/>
        </authorList>
    </citation>
    <scope>NUCLEOTIDE SEQUENCE [LARGE SCALE GENOMIC DNA]</scope>
    <source>
        <strain evidence="2 3">DSM 108506</strain>
    </source>
</reference>
<evidence type="ECO:0000313" key="3">
    <source>
        <dbReference type="Proteomes" id="UP000308730"/>
    </source>
</evidence>
<dbReference type="EMBL" id="SGPM01000687">
    <property type="protein sequence ID" value="THH17013.1"/>
    <property type="molecule type" value="Genomic_DNA"/>
</dbReference>
<name>A0A4V3XFC2_9APHY</name>
<accession>A0A4V3XFC2</accession>
<gene>
    <name evidence="2" type="ORF">EUX98_g9206</name>
</gene>